<accession>A0A3N4KNN0</accession>
<evidence type="ECO:0000313" key="3">
    <source>
        <dbReference type="Proteomes" id="UP000277580"/>
    </source>
</evidence>
<sequence>MRLESCVFQSKYPPTHIPTLLQHNQDFLLFPASIMSQYTPEEPRECSYTASPTNVPFTLTTSAPTIAARRLGTPPTDIIKLESLQYDHKNYIQTLTPPVDIVSPTVVAARDYYLNLNYQLDTPPYSSSTETDALQMRIHPALRNIAQASTIPRRHSAALEPYPRPRMVDIKAGDIQLPRRGSASPPRDFSENEHQDVKNDVDREWWKQKVKDEDFDGSGVSPGSKAQQAACTQNIFQDAAVPEQQIHNPLDPTFLGNIPFSYTANKLREWGDVYLFNSSTADAFIRAVAIPPAQSSRARHAHVSPNDLHQALSDFSISSKNIKQEDEEKQEEDDPNTTKRLVKVRIIPQSRSSRPFYMEKYFPIRKSSSCKIRKHIASPRHHIRHREEHYQGTKVEILQDVVKVKTQRRPAVPIHIEYALHRAPLLAAILLSEHVKRGATVEIPLLFPEVWEDVVEWMYTGTSADSNISAKVRETIEYLGGAI</sequence>
<feature type="region of interest" description="Disordered" evidence="1">
    <location>
        <begin position="178"/>
        <end position="197"/>
    </location>
</feature>
<feature type="compositionally biased region" description="Basic and acidic residues" evidence="1">
    <location>
        <begin position="188"/>
        <end position="197"/>
    </location>
</feature>
<gene>
    <name evidence="2" type="ORF">P167DRAFT_566152</name>
</gene>
<dbReference type="Proteomes" id="UP000277580">
    <property type="component" value="Unassembled WGS sequence"/>
</dbReference>
<protein>
    <submittedName>
        <fullName evidence="2">Uncharacterized protein</fullName>
    </submittedName>
</protein>
<evidence type="ECO:0000313" key="2">
    <source>
        <dbReference type="EMBL" id="RPB11058.1"/>
    </source>
</evidence>
<dbReference type="EMBL" id="ML119138">
    <property type="protein sequence ID" value="RPB11058.1"/>
    <property type="molecule type" value="Genomic_DNA"/>
</dbReference>
<proteinExistence type="predicted"/>
<dbReference type="AlphaFoldDB" id="A0A3N4KNN0"/>
<dbReference type="InParanoid" id="A0A3N4KNN0"/>
<dbReference type="OrthoDB" id="3492129at2759"/>
<keyword evidence="3" id="KW-1185">Reference proteome</keyword>
<organism evidence="2 3">
    <name type="scientific">Morchella conica CCBAS932</name>
    <dbReference type="NCBI Taxonomy" id="1392247"/>
    <lineage>
        <taxon>Eukaryota</taxon>
        <taxon>Fungi</taxon>
        <taxon>Dikarya</taxon>
        <taxon>Ascomycota</taxon>
        <taxon>Pezizomycotina</taxon>
        <taxon>Pezizomycetes</taxon>
        <taxon>Pezizales</taxon>
        <taxon>Morchellaceae</taxon>
        <taxon>Morchella</taxon>
    </lineage>
</organism>
<evidence type="ECO:0000256" key="1">
    <source>
        <dbReference type="SAM" id="MobiDB-lite"/>
    </source>
</evidence>
<name>A0A3N4KNN0_9PEZI</name>
<reference evidence="2 3" key="1">
    <citation type="journal article" date="2018" name="Nat. Ecol. Evol.">
        <title>Pezizomycetes genomes reveal the molecular basis of ectomycorrhizal truffle lifestyle.</title>
        <authorList>
            <person name="Murat C."/>
            <person name="Payen T."/>
            <person name="Noel B."/>
            <person name="Kuo A."/>
            <person name="Morin E."/>
            <person name="Chen J."/>
            <person name="Kohler A."/>
            <person name="Krizsan K."/>
            <person name="Balestrini R."/>
            <person name="Da Silva C."/>
            <person name="Montanini B."/>
            <person name="Hainaut M."/>
            <person name="Levati E."/>
            <person name="Barry K.W."/>
            <person name="Belfiori B."/>
            <person name="Cichocki N."/>
            <person name="Clum A."/>
            <person name="Dockter R.B."/>
            <person name="Fauchery L."/>
            <person name="Guy J."/>
            <person name="Iotti M."/>
            <person name="Le Tacon F."/>
            <person name="Lindquist E.A."/>
            <person name="Lipzen A."/>
            <person name="Malagnac F."/>
            <person name="Mello A."/>
            <person name="Molinier V."/>
            <person name="Miyauchi S."/>
            <person name="Poulain J."/>
            <person name="Riccioni C."/>
            <person name="Rubini A."/>
            <person name="Sitrit Y."/>
            <person name="Splivallo R."/>
            <person name="Traeger S."/>
            <person name="Wang M."/>
            <person name="Zifcakova L."/>
            <person name="Wipf D."/>
            <person name="Zambonelli A."/>
            <person name="Paolocci F."/>
            <person name="Nowrousian M."/>
            <person name="Ottonello S."/>
            <person name="Baldrian P."/>
            <person name="Spatafora J.W."/>
            <person name="Henrissat B."/>
            <person name="Nagy L.G."/>
            <person name="Aury J.M."/>
            <person name="Wincker P."/>
            <person name="Grigoriev I.V."/>
            <person name="Bonfante P."/>
            <person name="Martin F.M."/>
        </authorList>
    </citation>
    <scope>NUCLEOTIDE SEQUENCE [LARGE SCALE GENOMIC DNA]</scope>
    <source>
        <strain evidence="2 3">CCBAS932</strain>
    </source>
</reference>